<dbReference type="AlphaFoldDB" id="A0A1K2HSR5"/>
<evidence type="ECO:0000256" key="1">
    <source>
        <dbReference type="SAM" id="SignalP"/>
    </source>
</evidence>
<gene>
    <name evidence="2" type="ORF">SAMN02983003_0202</name>
</gene>
<evidence type="ECO:0000313" key="2">
    <source>
        <dbReference type="EMBL" id="SFZ80909.1"/>
    </source>
</evidence>
<proteinExistence type="predicted"/>
<keyword evidence="1" id="KW-0732">Signal</keyword>
<dbReference type="Proteomes" id="UP000183447">
    <property type="component" value="Unassembled WGS sequence"/>
</dbReference>
<reference evidence="2 3" key="1">
    <citation type="submission" date="2016-11" db="EMBL/GenBank/DDBJ databases">
        <authorList>
            <person name="Jaros S."/>
            <person name="Januszkiewicz K."/>
            <person name="Wedrychowicz H."/>
        </authorList>
    </citation>
    <scope>NUCLEOTIDE SEQUENCE [LARGE SCALE GENOMIC DNA]</scope>
    <source>
        <strain evidence="2 3">ATCC 23634</strain>
    </source>
</reference>
<keyword evidence="3" id="KW-1185">Reference proteome</keyword>
<feature type="chain" id="PRO_5012385562" evidence="1">
    <location>
        <begin position="24"/>
        <end position="156"/>
    </location>
</feature>
<sequence>MRTRQRTCLALIALLAGCMPAAAWTVEESEGFFYTYQPDETGEYYLTLDCDIDFGFYSISIEGSEPWEPTTSYAPQVPTRFIVDGTPLPETVLQFTNVENTVAVMISEAQDGFSELHEALAAATATVDVSYFDKAMRFDVTGIADAFAAIDTLCWG</sequence>
<name>A0A1K2HSR5_9HYPH</name>
<dbReference type="EMBL" id="FPKU01000001">
    <property type="protein sequence ID" value="SFZ80909.1"/>
    <property type="molecule type" value="Genomic_DNA"/>
</dbReference>
<dbReference type="RefSeq" id="WP_143145605.1">
    <property type="nucleotide sequence ID" value="NZ_FPKU01000001.1"/>
</dbReference>
<organism evidence="2 3">
    <name type="scientific">Devosia enhydra</name>
    <dbReference type="NCBI Taxonomy" id="665118"/>
    <lineage>
        <taxon>Bacteria</taxon>
        <taxon>Pseudomonadati</taxon>
        <taxon>Pseudomonadota</taxon>
        <taxon>Alphaproteobacteria</taxon>
        <taxon>Hyphomicrobiales</taxon>
        <taxon>Devosiaceae</taxon>
        <taxon>Devosia</taxon>
    </lineage>
</organism>
<dbReference type="PROSITE" id="PS51257">
    <property type="entry name" value="PROKAR_LIPOPROTEIN"/>
    <property type="match status" value="1"/>
</dbReference>
<feature type="signal peptide" evidence="1">
    <location>
        <begin position="1"/>
        <end position="23"/>
    </location>
</feature>
<accession>A0A1K2HSR5</accession>
<evidence type="ECO:0000313" key="3">
    <source>
        <dbReference type="Proteomes" id="UP000183447"/>
    </source>
</evidence>
<protein>
    <submittedName>
        <fullName evidence="2">Uncharacterized protein</fullName>
    </submittedName>
</protein>
<dbReference type="STRING" id="665118.SAMN02983003_0202"/>